<dbReference type="AlphaFoldDB" id="A0A346A0T8"/>
<accession>A0A346A0T8</accession>
<evidence type="ECO:0000256" key="2">
    <source>
        <dbReference type="ARBA" id="ARBA00023125"/>
    </source>
</evidence>
<evidence type="ECO:0000313" key="5">
    <source>
        <dbReference type="EMBL" id="AXK82785.1"/>
    </source>
</evidence>
<dbReference type="Proteomes" id="UP000254889">
    <property type="component" value="Chromosome"/>
</dbReference>
<dbReference type="InterPro" id="IPR018060">
    <property type="entry name" value="HTH_AraC"/>
</dbReference>
<dbReference type="PANTHER" id="PTHR46796">
    <property type="entry name" value="HTH-TYPE TRANSCRIPTIONAL ACTIVATOR RHAS-RELATED"/>
    <property type="match status" value="1"/>
</dbReference>
<evidence type="ECO:0000313" key="6">
    <source>
        <dbReference type="Proteomes" id="UP000254889"/>
    </source>
</evidence>
<dbReference type="PRINTS" id="PR00032">
    <property type="entry name" value="HTHARAC"/>
</dbReference>
<sequence length="318" mass="34879">MDPLSEVLRSVRLTGGVFLESHFTAPWSVLAKLEAEDCQFMSTPPVQIIAYHFVVDGSLFVVVDDESPIRVRAGEVILLPRNDPHTLCSAPDLSSTSARALVQSNAAGGLPHIMHGGGGEPAHIICGYLASTELHNPLIASLPRMLTLDVQQGTSRDWVEASVRFAADELRKGRFATSSIMSRLSESLLVESVRKYAATLGDHEAGWLKGAADPQIGRTLALMHRDVHVPWTAEALAKEAALSRSAFVDRFTTLVGMPPIRYLTTWRLQTAKLSLSETRMTIAQLAHSVGYESEEAFSRAFKREFGLSPMRWRDSQTA</sequence>
<dbReference type="InterPro" id="IPR011051">
    <property type="entry name" value="RmlC_Cupin_sf"/>
</dbReference>
<dbReference type="RefSeq" id="WP_115693164.1">
    <property type="nucleotide sequence ID" value="NZ_CP031417.1"/>
</dbReference>
<protein>
    <submittedName>
        <fullName evidence="5">AraC family transcriptional regulator</fullName>
    </submittedName>
</protein>
<dbReference type="SMART" id="SM00342">
    <property type="entry name" value="HTH_ARAC"/>
    <property type="match status" value="1"/>
</dbReference>
<dbReference type="PROSITE" id="PS00041">
    <property type="entry name" value="HTH_ARAC_FAMILY_1"/>
    <property type="match status" value="1"/>
</dbReference>
<proteinExistence type="predicted"/>
<keyword evidence="2" id="KW-0238">DNA-binding</keyword>
<dbReference type="GO" id="GO:0043565">
    <property type="term" value="F:sequence-specific DNA binding"/>
    <property type="evidence" value="ECO:0007669"/>
    <property type="project" value="InterPro"/>
</dbReference>
<dbReference type="InterPro" id="IPR032783">
    <property type="entry name" value="AraC_lig"/>
</dbReference>
<keyword evidence="6" id="KW-1185">Reference proteome</keyword>
<dbReference type="OrthoDB" id="9802263at2"/>
<reference evidence="5 6" key="1">
    <citation type="submission" date="2018-07" db="EMBL/GenBank/DDBJ databases">
        <authorList>
            <person name="Quirk P.G."/>
            <person name="Krulwich T.A."/>
        </authorList>
    </citation>
    <scope>NUCLEOTIDE SEQUENCE [LARGE SCALE GENOMIC DNA]</scope>
    <source>
        <strain evidence="5 6">CC-BB4</strain>
    </source>
</reference>
<dbReference type="PROSITE" id="PS01124">
    <property type="entry name" value="HTH_ARAC_FAMILY_2"/>
    <property type="match status" value="1"/>
</dbReference>
<evidence type="ECO:0000259" key="4">
    <source>
        <dbReference type="PROSITE" id="PS01124"/>
    </source>
</evidence>
<keyword evidence="1" id="KW-0805">Transcription regulation</keyword>
<dbReference type="SUPFAM" id="SSF46689">
    <property type="entry name" value="Homeodomain-like"/>
    <property type="match status" value="2"/>
</dbReference>
<evidence type="ECO:0000256" key="3">
    <source>
        <dbReference type="ARBA" id="ARBA00023163"/>
    </source>
</evidence>
<gene>
    <name evidence="5" type="ORF">DW352_21020</name>
</gene>
<evidence type="ECO:0000256" key="1">
    <source>
        <dbReference type="ARBA" id="ARBA00023015"/>
    </source>
</evidence>
<dbReference type="InterPro" id="IPR020449">
    <property type="entry name" value="Tscrpt_reg_AraC-type_HTH"/>
</dbReference>
<dbReference type="KEGG" id="ptaw:DW352_21020"/>
<dbReference type="PANTHER" id="PTHR46796:SF7">
    <property type="entry name" value="ARAC FAMILY TRANSCRIPTIONAL REGULATOR"/>
    <property type="match status" value="1"/>
</dbReference>
<dbReference type="InterPro" id="IPR014710">
    <property type="entry name" value="RmlC-like_jellyroll"/>
</dbReference>
<dbReference type="Pfam" id="PF12852">
    <property type="entry name" value="Cupin_6"/>
    <property type="match status" value="1"/>
</dbReference>
<dbReference type="InterPro" id="IPR009057">
    <property type="entry name" value="Homeodomain-like_sf"/>
</dbReference>
<dbReference type="Gene3D" id="2.60.120.10">
    <property type="entry name" value="Jelly Rolls"/>
    <property type="match status" value="1"/>
</dbReference>
<organism evidence="5 6">
    <name type="scientific">Pseudolabrys taiwanensis</name>
    <dbReference type="NCBI Taxonomy" id="331696"/>
    <lineage>
        <taxon>Bacteria</taxon>
        <taxon>Pseudomonadati</taxon>
        <taxon>Pseudomonadota</taxon>
        <taxon>Alphaproteobacteria</taxon>
        <taxon>Hyphomicrobiales</taxon>
        <taxon>Xanthobacteraceae</taxon>
        <taxon>Pseudolabrys</taxon>
    </lineage>
</organism>
<dbReference type="InterPro" id="IPR050204">
    <property type="entry name" value="AraC_XylS_family_regulators"/>
</dbReference>
<dbReference type="SUPFAM" id="SSF51182">
    <property type="entry name" value="RmlC-like cupins"/>
    <property type="match status" value="1"/>
</dbReference>
<dbReference type="GO" id="GO:0003700">
    <property type="term" value="F:DNA-binding transcription factor activity"/>
    <property type="evidence" value="ECO:0007669"/>
    <property type="project" value="InterPro"/>
</dbReference>
<dbReference type="Pfam" id="PF12833">
    <property type="entry name" value="HTH_18"/>
    <property type="match status" value="1"/>
</dbReference>
<dbReference type="EMBL" id="CP031417">
    <property type="protein sequence ID" value="AXK82785.1"/>
    <property type="molecule type" value="Genomic_DNA"/>
</dbReference>
<name>A0A346A0T8_9HYPH</name>
<dbReference type="Gene3D" id="1.10.10.60">
    <property type="entry name" value="Homeodomain-like"/>
    <property type="match status" value="2"/>
</dbReference>
<keyword evidence="3" id="KW-0804">Transcription</keyword>
<dbReference type="InterPro" id="IPR018062">
    <property type="entry name" value="HTH_AraC-typ_CS"/>
</dbReference>
<feature type="domain" description="HTH araC/xylS-type" evidence="4">
    <location>
        <begin position="217"/>
        <end position="315"/>
    </location>
</feature>